<dbReference type="InterPro" id="IPR035919">
    <property type="entry name" value="EAL_sf"/>
</dbReference>
<evidence type="ECO:0000313" key="10">
    <source>
        <dbReference type="Proteomes" id="UP000070578"/>
    </source>
</evidence>
<evidence type="ECO:0000313" key="9">
    <source>
        <dbReference type="EMBL" id="KXS33817.1"/>
    </source>
</evidence>
<feature type="coiled-coil region" evidence="2">
    <location>
        <begin position="239"/>
        <end position="273"/>
    </location>
</feature>
<keyword evidence="2" id="KW-0175">Coiled coil</keyword>
<proteinExistence type="predicted"/>
<feature type="transmembrane region" description="Helical" evidence="3">
    <location>
        <begin position="185"/>
        <end position="206"/>
    </location>
</feature>
<dbReference type="InterPro" id="IPR052155">
    <property type="entry name" value="Biofilm_reg_signaling"/>
</dbReference>
<dbReference type="AlphaFoldDB" id="A0A139BXS3"/>
<dbReference type="SUPFAM" id="SSF141868">
    <property type="entry name" value="EAL domain-like"/>
    <property type="match status" value="1"/>
</dbReference>
<dbReference type="Pfam" id="PF00990">
    <property type="entry name" value="GGDEF"/>
    <property type="match status" value="1"/>
</dbReference>
<dbReference type="InterPro" id="IPR029787">
    <property type="entry name" value="Nucleotide_cyclase"/>
</dbReference>
<dbReference type="Gene3D" id="3.30.70.270">
    <property type="match status" value="1"/>
</dbReference>
<dbReference type="SUPFAM" id="SSF55785">
    <property type="entry name" value="PYP-like sensor domain (PAS domain)"/>
    <property type="match status" value="1"/>
</dbReference>
<dbReference type="InterPro" id="IPR000160">
    <property type="entry name" value="GGDEF_dom"/>
</dbReference>
<dbReference type="SMART" id="SM00267">
    <property type="entry name" value="GGDEF"/>
    <property type="match status" value="1"/>
</dbReference>
<dbReference type="GO" id="GO:0016020">
    <property type="term" value="C:membrane"/>
    <property type="evidence" value="ECO:0007669"/>
    <property type="project" value="InterPro"/>
</dbReference>
<evidence type="ECO:0000259" key="5">
    <source>
        <dbReference type="PROSITE" id="PS50113"/>
    </source>
</evidence>
<evidence type="ECO:0000259" key="8">
    <source>
        <dbReference type="PROSITE" id="PS50887"/>
    </source>
</evidence>
<dbReference type="Pfam" id="PF00563">
    <property type="entry name" value="EAL"/>
    <property type="match status" value="1"/>
</dbReference>
<dbReference type="PANTHER" id="PTHR44757:SF2">
    <property type="entry name" value="BIOFILM ARCHITECTURE MAINTENANCE PROTEIN MBAA"/>
    <property type="match status" value="1"/>
</dbReference>
<evidence type="ECO:0000259" key="7">
    <source>
        <dbReference type="PROSITE" id="PS50885"/>
    </source>
</evidence>
<dbReference type="CDD" id="cd01948">
    <property type="entry name" value="EAL"/>
    <property type="match status" value="1"/>
</dbReference>
<dbReference type="PROSITE" id="PS50885">
    <property type="entry name" value="HAMP"/>
    <property type="match status" value="1"/>
</dbReference>
<protein>
    <submittedName>
        <fullName evidence="9">Diguanylate cyclase/phosphodiesterase with PAS/PAC sensor(S)</fullName>
    </submittedName>
</protein>
<dbReference type="Gene3D" id="3.30.450.20">
    <property type="entry name" value="PAS domain"/>
    <property type="match status" value="1"/>
</dbReference>
<feature type="domain" description="GGDEF" evidence="8">
    <location>
        <begin position="427"/>
        <end position="565"/>
    </location>
</feature>
<dbReference type="InterPro" id="IPR035965">
    <property type="entry name" value="PAS-like_dom_sf"/>
</dbReference>
<evidence type="ECO:0000256" key="2">
    <source>
        <dbReference type="SAM" id="Coils"/>
    </source>
</evidence>
<dbReference type="SMART" id="SM00091">
    <property type="entry name" value="PAS"/>
    <property type="match status" value="1"/>
</dbReference>
<feature type="transmembrane region" description="Helical" evidence="3">
    <location>
        <begin position="6"/>
        <end position="30"/>
    </location>
</feature>
<dbReference type="Gene3D" id="3.20.20.450">
    <property type="entry name" value="EAL domain"/>
    <property type="match status" value="1"/>
</dbReference>
<dbReference type="InterPro" id="IPR001633">
    <property type="entry name" value="EAL_dom"/>
</dbReference>
<dbReference type="InterPro" id="IPR000014">
    <property type="entry name" value="PAS"/>
</dbReference>
<sequence>MKKLSIRQFVAGLALIPMLIMIVSLQTYFLQDRSSYLDRDFVERGKLIARQLASSSEYGVFSNNQTFLQDLARGVMQQRDVRGVMVLNAASEKLIEMGDFSGLSANATADANQTMPDHPDPANKLPVSKANPVYSSGENLWIYRPIIPVQVALGELEVNPVAEPTGAVILEMSWAHIRKLKSGMFWAMVFVTTLFFSIAVFLAYFVSRRIASPIRKLSDAVQMIGNGHLETRVFVSDRVTELSNMAQGINAMAAQLQKESMSLHRQIEEATRIAATAFESQESLIITDAQGLILRVNKAFTESTGYTSEEIVGKKPRRLLDSGRHPPEFYRAMWETIRSTGYWHGEVWDRRKNGEIYPKLLSVTAVKGDDGAITHYVGSHIDITERKAAEEEIQYLAFYDPLTRLPNRRLLQDRIRQALVSSARSGLEGALLFIDLDNFKNLNDTLGHDIGDMLLQQVGQRLGKCIREGDTVARLGGDEFVVMLLSLGKQPIDAAAQVEVVGEKILAALGQLYQLGPHAYRCSASIGATLFNDSQQATEELMKQADIAMYQAKKAGRNTLRFFDRRMQENISSRVLLEGELQKALVNHQFHLHYQIQVDSAFRPCGAEALIRWRHPERGLVLPAQFIPLAEETGLILTIGQWVLETACAQLRVWQQDALTRDLTLAVNVSAKQFRQADFVSHVKTAVKRHAINPALIKLELTESMLLENIEDTIAKMNSLNAIGVKLSLDDFGTGYSSLQYLKRLPLDQLKIDQSFVRDITFDRSDVAIVRTIVAMARSLGIAVIAEGVETEQQRQLLLQNGCSHYQGFLFGDAVPIGRFMTLLK</sequence>
<dbReference type="GO" id="GO:0071111">
    <property type="term" value="F:cyclic-guanylate-specific phosphodiesterase activity"/>
    <property type="evidence" value="ECO:0007669"/>
    <property type="project" value="UniProtKB-EC"/>
</dbReference>
<dbReference type="FunFam" id="3.30.70.270:FF:000001">
    <property type="entry name" value="Diguanylate cyclase domain protein"/>
    <property type="match status" value="1"/>
</dbReference>
<dbReference type="SMART" id="SM00304">
    <property type="entry name" value="HAMP"/>
    <property type="match status" value="1"/>
</dbReference>
<dbReference type="InterPro" id="IPR043128">
    <property type="entry name" value="Rev_trsase/Diguanyl_cyclase"/>
</dbReference>
<dbReference type="SMART" id="SM00052">
    <property type="entry name" value="EAL"/>
    <property type="match status" value="1"/>
</dbReference>
<dbReference type="Pfam" id="PF09984">
    <property type="entry name" value="sCache_4"/>
    <property type="match status" value="1"/>
</dbReference>
<dbReference type="Proteomes" id="UP000070578">
    <property type="component" value="Unassembled WGS sequence"/>
</dbReference>
<dbReference type="SMART" id="SM00086">
    <property type="entry name" value="PAC"/>
    <property type="match status" value="1"/>
</dbReference>
<dbReference type="Gene3D" id="6.10.340.10">
    <property type="match status" value="1"/>
</dbReference>
<keyword evidence="3" id="KW-1133">Transmembrane helix</keyword>
<dbReference type="PANTHER" id="PTHR44757">
    <property type="entry name" value="DIGUANYLATE CYCLASE DGCP"/>
    <property type="match status" value="1"/>
</dbReference>
<dbReference type="NCBIfam" id="TIGR00229">
    <property type="entry name" value="sensory_box"/>
    <property type="match status" value="1"/>
</dbReference>
<dbReference type="CDD" id="cd00130">
    <property type="entry name" value="PAS"/>
    <property type="match status" value="1"/>
</dbReference>
<gene>
    <name evidence="9" type="ORF">AWT59_0032</name>
</gene>
<dbReference type="GO" id="GO:0007165">
    <property type="term" value="P:signal transduction"/>
    <property type="evidence" value="ECO:0007669"/>
    <property type="project" value="InterPro"/>
</dbReference>
<dbReference type="PROSITE" id="PS50887">
    <property type="entry name" value="GGDEF"/>
    <property type="match status" value="1"/>
</dbReference>
<evidence type="ECO:0000256" key="3">
    <source>
        <dbReference type="SAM" id="Phobius"/>
    </source>
</evidence>
<dbReference type="InterPro" id="IPR003660">
    <property type="entry name" value="HAMP_dom"/>
</dbReference>
<dbReference type="EMBL" id="LSLI01000001">
    <property type="protein sequence ID" value="KXS33817.1"/>
    <property type="molecule type" value="Genomic_DNA"/>
</dbReference>
<dbReference type="Pfam" id="PF00672">
    <property type="entry name" value="HAMP"/>
    <property type="match status" value="1"/>
</dbReference>
<dbReference type="GO" id="GO:0071732">
    <property type="term" value="P:cellular response to nitric oxide"/>
    <property type="evidence" value="ECO:0007669"/>
    <property type="project" value="UniProtKB-ARBA"/>
</dbReference>
<dbReference type="CDD" id="cd06225">
    <property type="entry name" value="HAMP"/>
    <property type="match status" value="1"/>
</dbReference>
<feature type="domain" description="PAC" evidence="5">
    <location>
        <begin position="343"/>
        <end position="395"/>
    </location>
</feature>
<dbReference type="NCBIfam" id="TIGR00254">
    <property type="entry name" value="GGDEF"/>
    <property type="match status" value="1"/>
</dbReference>
<evidence type="ECO:0000259" key="6">
    <source>
        <dbReference type="PROSITE" id="PS50883"/>
    </source>
</evidence>
<dbReference type="PROSITE" id="PS50112">
    <property type="entry name" value="PAS"/>
    <property type="match status" value="1"/>
</dbReference>
<organism evidence="9 10">
    <name type="scientific">Candidatus Gallionella acididurans</name>
    <dbReference type="NCBI Taxonomy" id="1796491"/>
    <lineage>
        <taxon>Bacteria</taxon>
        <taxon>Pseudomonadati</taxon>
        <taxon>Pseudomonadota</taxon>
        <taxon>Betaproteobacteria</taxon>
        <taxon>Nitrosomonadales</taxon>
        <taxon>Gallionellaceae</taxon>
        <taxon>Gallionella</taxon>
    </lineage>
</organism>
<reference evidence="9 10" key="1">
    <citation type="submission" date="2016-02" db="EMBL/GenBank/DDBJ databases">
        <authorList>
            <person name="Wen L."/>
            <person name="He K."/>
            <person name="Yang H."/>
        </authorList>
    </citation>
    <scope>NUCLEOTIDE SEQUENCE [LARGE SCALE GENOMIC DNA]</scope>
    <source>
        <strain evidence="9">ShG14-8</strain>
    </source>
</reference>
<dbReference type="InterPro" id="IPR000700">
    <property type="entry name" value="PAS-assoc_C"/>
</dbReference>
<feature type="domain" description="PAS" evidence="4">
    <location>
        <begin position="284"/>
        <end position="314"/>
    </location>
</feature>
<dbReference type="PATRIC" id="fig|1796491.3.peg.35"/>
<comment type="catalytic activity">
    <reaction evidence="1">
        <text>3',3'-c-di-GMP + H2O = 5'-phosphoguanylyl(3'-&gt;5')guanosine + H(+)</text>
        <dbReference type="Rhea" id="RHEA:24902"/>
        <dbReference type="ChEBI" id="CHEBI:15377"/>
        <dbReference type="ChEBI" id="CHEBI:15378"/>
        <dbReference type="ChEBI" id="CHEBI:58754"/>
        <dbReference type="ChEBI" id="CHEBI:58805"/>
        <dbReference type="EC" id="3.1.4.52"/>
    </reaction>
    <physiologicalReaction direction="left-to-right" evidence="1">
        <dbReference type="Rhea" id="RHEA:24903"/>
    </physiologicalReaction>
</comment>
<dbReference type="Pfam" id="PF13426">
    <property type="entry name" value="PAS_9"/>
    <property type="match status" value="1"/>
</dbReference>
<reference evidence="9 10" key="2">
    <citation type="submission" date="2016-03" db="EMBL/GenBank/DDBJ databases">
        <title>New uncultured bacterium of the family Gallionellaceae from acid mine drainage: description and reconstruction of genome based on metagenomic analysis of microbial community.</title>
        <authorList>
            <person name="Kadnikov V."/>
            <person name="Ivasenko D."/>
            <person name="Beletsky A."/>
            <person name="Mardanov A."/>
            <person name="Danilova E."/>
            <person name="Pimenov N."/>
            <person name="Karnachuk O."/>
            <person name="Ravin N."/>
        </authorList>
    </citation>
    <scope>NUCLEOTIDE SEQUENCE [LARGE SCALE GENOMIC DNA]</scope>
    <source>
        <strain evidence="9">ShG14-8</strain>
    </source>
</reference>
<accession>A0A139BXS3</accession>
<dbReference type="InterPro" id="IPR019247">
    <property type="entry name" value="Histidine_kinase_BarA_N"/>
</dbReference>
<keyword evidence="3" id="KW-0812">Transmembrane</keyword>
<keyword evidence="3" id="KW-0472">Membrane</keyword>
<dbReference type="SUPFAM" id="SSF55073">
    <property type="entry name" value="Nucleotide cyclase"/>
    <property type="match status" value="1"/>
</dbReference>
<dbReference type="PROSITE" id="PS50883">
    <property type="entry name" value="EAL"/>
    <property type="match status" value="1"/>
</dbReference>
<evidence type="ECO:0000256" key="1">
    <source>
        <dbReference type="ARBA" id="ARBA00051114"/>
    </source>
</evidence>
<evidence type="ECO:0000259" key="4">
    <source>
        <dbReference type="PROSITE" id="PS50112"/>
    </source>
</evidence>
<feature type="domain" description="HAMP" evidence="7">
    <location>
        <begin position="208"/>
        <end position="261"/>
    </location>
</feature>
<dbReference type="CDD" id="cd01949">
    <property type="entry name" value="GGDEF"/>
    <property type="match status" value="1"/>
</dbReference>
<comment type="caution">
    <text evidence="9">The sequence shown here is derived from an EMBL/GenBank/DDBJ whole genome shotgun (WGS) entry which is preliminary data.</text>
</comment>
<name>A0A139BXS3_9PROT</name>
<dbReference type="SUPFAM" id="SSF158472">
    <property type="entry name" value="HAMP domain-like"/>
    <property type="match status" value="1"/>
</dbReference>
<feature type="domain" description="EAL" evidence="6">
    <location>
        <begin position="574"/>
        <end position="825"/>
    </location>
</feature>
<dbReference type="FunFam" id="3.20.20.450:FF:000001">
    <property type="entry name" value="Cyclic di-GMP phosphodiesterase yahA"/>
    <property type="match status" value="1"/>
</dbReference>
<dbReference type="InterPro" id="IPR001610">
    <property type="entry name" value="PAC"/>
</dbReference>
<dbReference type="PROSITE" id="PS50113">
    <property type="entry name" value="PAC"/>
    <property type="match status" value="1"/>
</dbReference>